<dbReference type="Pfam" id="PF21628">
    <property type="entry name" value="Gp10-like"/>
    <property type="match status" value="1"/>
</dbReference>
<feature type="compositionally biased region" description="Basic and acidic residues" evidence="1">
    <location>
        <begin position="1"/>
        <end position="20"/>
    </location>
</feature>
<proteinExistence type="predicted"/>
<dbReference type="AlphaFoldDB" id="A0A1A6Y6E3"/>
<protein>
    <submittedName>
        <fullName evidence="2">Uncharacterized protein</fullName>
    </submittedName>
</protein>
<feature type="region of interest" description="Disordered" evidence="1">
    <location>
        <begin position="1"/>
        <end position="21"/>
    </location>
</feature>
<accession>A0A1A6Y6E3</accession>
<dbReference type="Proteomes" id="UP000092256">
    <property type="component" value="Unassembled WGS sequence"/>
</dbReference>
<evidence type="ECO:0000256" key="1">
    <source>
        <dbReference type="SAM" id="MobiDB-lite"/>
    </source>
</evidence>
<evidence type="ECO:0000313" key="2">
    <source>
        <dbReference type="EMBL" id="OBU70454.1"/>
    </source>
</evidence>
<organism evidence="2 3">
    <name type="scientific">Stenotrophomonas maltophilia</name>
    <name type="common">Pseudomonas maltophilia</name>
    <name type="synonym">Xanthomonas maltophilia</name>
    <dbReference type="NCBI Taxonomy" id="40324"/>
    <lineage>
        <taxon>Bacteria</taxon>
        <taxon>Pseudomonadati</taxon>
        <taxon>Pseudomonadota</taxon>
        <taxon>Gammaproteobacteria</taxon>
        <taxon>Lysobacterales</taxon>
        <taxon>Lysobacteraceae</taxon>
        <taxon>Stenotrophomonas</taxon>
        <taxon>Stenotrophomonas maltophilia group</taxon>
    </lineage>
</organism>
<comment type="caution">
    <text evidence="2">The sequence shown here is derived from an EMBL/GenBank/DDBJ whole genome shotgun (WGS) entry which is preliminary data.</text>
</comment>
<evidence type="ECO:0000313" key="3">
    <source>
        <dbReference type="Proteomes" id="UP000092256"/>
    </source>
</evidence>
<gene>
    <name evidence="2" type="ORF">A9K58_00440</name>
</gene>
<dbReference type="RefSeq" id="WP_065197452.1">
    <property type="nucleotide sequence ID" value="NZ_LYVJ01000001.1"/>
</dbReference>
<dbReference type="EMBL" id="LYVJ01000001">
    <property type="protein sequence ID" value="OBU70454.1"/>
    <property type="molecule type" value="Genomic_DNA"/>
</dbReference>
<name>A0A1A6Y6E3_STEMA</name>
<dbReference type="InterPro" id="IPR049302">
    <property type="entry name" value="Gp10-like"/>
</dbReference>
<reference evidence="2 3" key="1">
    <citation type="submission" date="2016-05" db="EMBL/GenBank/DDBJ databases">
        <title>Draft Genome Sequences of Stenotrophomonas maltophilia Strains Sm32COP, Sm41DVV, Sm46PAILV, SmF3, SmF22, SmSOFb1 and SmCVFa1, Isolated from Different Manures, in France.</title>
        <authorList>
            <person name="Nazaret S."/>
            <person name="Bodilis J."/>
        </authorList>
    </citation>
    <scope>NUCLEOTIDE SEQUENCE [LARGE SCALE GENOMIC DNA]</scope>
    <source>
        <strain evidence="2 3">Sm46PAILV</strain>
    </source>
</reference>
<sequence length="107" mass="11910">MKLVSMKRDSDKDDKDDSKSCCESAHIPDYPWGTRLCLEDEQLQKLGLESMPAAGARLQIGGVGEVIGFREEQVDGKTKRTLDIQITELGVEGLGRPIAQRMYPDKD</sequence>